<accession>A0A8J6JE52</accession>
<dbReference type="InterPro" id="IPR044144">
    <property type="entry name" value="SAF_UxaA/GarD"/>
</dbReference>
<reference evidence="1" key="1">
    <citation type="submission" date="2020-08" db="EMBL/GenBank/DDBJ databases">
        <title>Genome public.</title>
        <authorList>
            <person name="Liu C."/>
            <person name="Sun Q."/>
        </authorList>
    </citation>
    <scope>NUCLEOTIDE SEQUENCE</scope>
    <source>
        <strain evidence="1">NSJ-51</strain>
    </source>
</reference>
<gene>
    <name evidence="1" type="ORF">H8S57_04515</name>
</gene>
<keyword evidence="1" id="KW-0378">Hydrolase</keyword>
<dbReference type="Gene3D" id="2.30.130.110">
    <property type="match status" value="1"/>
</dbReference>
<name>A0A8J6JE52_9FIRM</name>
<dbReference type="GO" id="GO:0016787">
    <property type="term" value="F:hydrolase activity"/>
    <property type="evidence" value="ECO:0007669"/>
    <property type="project" value="UniProtKB-KW"/>
</dbReference>
<dbReference type="AlphaFoldDB" id="A0A8J6JE52"/>
<evidence type="ECO:0000313" key="1">
    <source>
        <dbReference type="EMBL" id="MBC5732989.1"/>
    </source>
</evidence>
<organism evidence="1 2">
    <name type="scientific">Lawsonibacter hominis</name>
    <dbReference type="NCBI Taxonomy" id="2763053"/>
    <lineage>
        <taxon>Bacteria</taxon>
        <taxon>Bacillati</taxon>
        <taxon>Bacillota</taxon>
        <taxon>Clostridia</taxon>
        <taxon>Eubacteriales</taxon>
        <taxon>Oscillospiraceae</taxon>
        <taxon>Lawsonibacter</taxon>
    </lineage>
</organism>
<keyword evidence="2" id="KW-1185">Reference proteome</keyword>
<dbReference type="RefSeq" id="WP_186906885.1">
    <property type="nucleotide sequence ID" value="NZ_JACOPP010000004.1"/>
</dbReference>
<protein>
    <submittedName>
        <fullName evidence="1">UxaA family hydrolase</fullName>
    </submittedName>
</protein>
<sequence length="111" mass="12458">MEKRAIQMDPHDNVATVLFDVQIGDMVWVYDQNQVLVERVVAQSPILSGNKLALSDMPEKSTMIKYGENVGVVIKPIAKGHLVHVHNVRSMHLDIPDSIIRDIISVMNITE</sequence>
<dbReference type="GO" id="GO:0016829">
    <property type="term" value="F:lyase activity"/>
    <property type="evidence" value="ECO:0007669"/>
    <property type="project" value="UniProtKB-KW"/>
</dbReference>
<comment type="caution">
    <text evidence="1">The sequence shown here is derived from an EMBL/GenBank/DDBJ whole genome shotgun (WGS) entry which is preliminary data.</text>
</comment>
<proteinExistence type="predicted"/>
<dbReference type="EMBL" id="JACOPP010000004">
    <property type="protein sequence ID" value="MBC5732989.1"/>
    <property type="molecule type" value="Genomic_DNA"/>
</dbReference>
<dbReference type="Proteomes" id="UP000661435">
    <property type="component" value="Unassembled WGS sequence"/>
</dbReference>
<evidence type="ECO:0000313" key="2">
    <source>
        <dbReference type="Proteomes" id="UP000661435"/>
    </source>
</evidence>
<dbReference type="CDD" id="cd11613">
    <property type="entry name" value="SAF_AH_GD"/>
    <property type="match status" value="1"/>
</dbReference>